<dbReference type="Gene3D" id="4.10.60.10">
    <property type="entry name" value="Zinc finger, CCHC-type"/>
    <property type="match status" value="1"/>
</dbReference>
<evidence type="ECO:0000259" key="15">
    <source>
        <dbReference type="PROSITE" id="PS51195"/>
    </source>
</evidence>
<feature type="domain" description="DEAD-box RNA helicase Q" evidence="15">
    <location>
        <begin position="450"/>
        <end position="478"/>
    </location>
</feature>
<dbReference type="EC" id="3.6.4.13" evidence="2"/>
<feature type="domain" description="CCHC-type" evidence="12">
    <location>
        <begin position="379"/>
        <end position="392"/>
    </location>
</feature>
<feature type="compositionally biased region" description="Polar residues" evidence="10">
    <location>
        <begin position="859"/>
        <end position="880"/>
    </location>
</feature>
<evidence type="ECO:0000256" key="6">
    <source>
        <dbReference type="ARBA" id="ARBA00022840"/>
    </source>
</evidence>
<gene>
    <name evidence="17" type="primary">LOC100192294</name>
</gene>
<dbReference type="InterPro" id="IPR027417">
    <property type="entry name" value="P-loop_NTPase"/>
</dbReference>
<evidence type="ECO:0000256" key="1">
    <source>
        <dbReference type="ARBA" id="ARBA00010132"/>
    </source>
</evidence>
<dbReference type="GeneID" id="100192294"/>
<keyword evidence="7" id="KW-0863">Zinc-finger</keyword>
<evidence type="ECO:0000313" key="17">
    <source>
        <dbReference type="RefSeq" id="XP_065657360.1"/>
    </source>
</evidence>
<dbReference type="CDD" id="cd18787">
    <property type="entry name" value="SF2_C_DEAD"/>
    <property type="match status" value="1"/>
</dbReference>
<dbReference type="InterPro" id="IPR000629">
    <property type="entry name" value="RNA-helicase_DEAD-box_CS"/>
</dbReference>
<dbReference type="InterPro" id="IPR036875">
    <property type="entry name" value="Znf_CCHC_sf"/>
</dbReference>
<dbReference type="InterPro" id="IPR011545">
    <property type="entry name" value="DEAD/DEAH_box_helicase_dom"/>
</dbReference>
<evidence type="ECO:0000259" key="13">
    <source>
        <dbReference type="PROSITE" id="PS51192"/>
    </source>
</evidence>
<sequence>MFAALKAGAAISKLPQSVEKPVYEKNEINNNTGNRRGPQVKVFNIPDGSDSSDLKAFFSSAGDVRNVKILPVRDGKTTTLGFVEFASEGECQNAIQQKNEQDFNGSILRVVSNNETAPKSDFSQSSSGSKYGNRFQVKVYNIPSGTDSSDIQNLFGSAGTVKEVKILPCQEGKNVTLGFVHFDSAEEVSNAASMFNNFEFNGSKLRVLDADNNSSSSTQFSNGFKSNQNESPSKPMGRGAQLISQIKSQRAQAKVFGIPSGTSEDDVKEYFSSAGLVKNVKLLPIREGKDTHLCFIEYECNSEVEQAVQTLNGTEFNGSQLKVMNGENQVGTGNNMQNGKESSWGSKGSAPINRIPKEDRAFSDQFGDMVIGEFKSDACRRCGEVGHYAKECLNAAGPNGSAQAVTYIPPPPPETESEIFEMGSSQGINFEKYKHIPIELTGTNRPKPIQNFSEANLHPVCLKNLELAKYKEPTPIQRYAIPAILAKRDVMACAQTGSGKTASFLLPIITNLMNEGLDNIDNNIDGVALPLAAILAPTRELVVQLFTEARKFSYNSSLKPVVLYGGVAVAHQADRLRMGCHLLVATPGRLEDFIKRGKVNFQNLKYLILDEADKMIDMGFGPQIEHIIEFSGMPPRGIRNTLMFSATFPDQIQHLAAQFLNDYLFLTVGRVGGTCTDVTQSVIKVSGSEKRITLENLLQTSGTDRTLVFVEKKRDADFLANFLSQKNFPATSLNADRTQEERESALKDFRNGIAPILVATAVAARGLDINDVKHVINYDLPKDANEYVHRIGRTGRIGNKGKATSFFDLDRDGSLARSLVKLLSDAEQDVPDWLENCALGAVGTGYGPDNSQFRDQRIKTGQNGNSNKKFPNTTAATKPTSVLCDDEEEW</sequence>
<dbReference type="Pfam" id="PF00098">
    <property type="entry name" value="zf-CCHC"/>
    <property type="match status" value="1"/>
</dbReference>
<keyword evidence="5" id="KW-0347">Helicase</keyword>
<feature type="domain" description="RRM" evidence="11">
    <location>
        <begin position="135"/>
        <end position="212"/>
    </location>
</feature>
<dbReference type="InterPro" id="IPR001878">
    <property type="entry name" value="Znf_CCHC"/>
</dbReference>
<comment type="similarity">
    <text evidence="1">Belongs to the DEAD box helicase family. DDX4/VASA subfamily.</text>
</comment>
<dbReference type="PROSITE" id="PS50158">
    <property type="entry name" value="ZF_CCHC"/>
    <property type="match status" value="1"/>
</dbReference>
<evidence type="ECO:0000256" key="9">
    <source>
        <dbReference type="PROSITE-ProRule" id="PRU00552"/>
    </source>
</evidence>
<evidence type="ECO:0000256" key="8">
    <source>
        <dbReference type="PROSITE-ProRule" id="PRU00176"/>
    </source>
</evidence>
<dbReference type="Pfam" id="PF00076">
    <property type="entry name" value="RRM_1"/>
    <property type="match status" value="3"/>
</dbReference>
<dbReference type="SUPFAM" id="SSF57756">
    <property type="entry name" value="Retrovirus zinc finger-like domains"/>
    <property type="match status" value="1"/>
</dbReference>
<keyword evidence="7" id="KW-0479">Metal-binding</keyword>
<feature type="short sequence motif" description="Q motif" evidence="9">
    <location>
        <begin position="450"/>
        <end position="478"/>
    </location>
</feature>
<accession>A0ABM4C6Y3</accession>
<evidence type="ECO:0000313" key="16">
    <source>
        <dbReference type="Proteomes" id="UP001652625"/>
    </source>
</evidence>
<feature type="region of interest" description="Disordered" evidence="10">
    <location>
        <begin position="849"/>
        <end position="890"/>
    </location>
</feature>
<dbReference type="PROSITE" id="PS51194">
    <property type="entry name" value="HELICASE_CTER"/>
    <property type="match status" value="1"/>
</dbReference>
<feature type="domain" description="RRM" evidence="11">
    <location>
        <begin position="251"/>
        <end position="328"/>
    </location>
</feature>
<evidence type="ECO:0000256" key="10">
    <source>
        <dbReference type="SAM" id="MobiDB-lite"/>
    </source>
</evidence>
<dbReference type="CDD" id="cd00590">
    <property type="entry name" value="RRM_SF"/>
    <property type="match status" value="3"/>
</dbReference>
<feature type="compositionally biased region" description="Polar residues" evidence="10">
    <location>
        <begin position="211"/>
        <end position="232"/>
    </location>
</feature>
<evidence type="ECO:0000256" key="5">
    <source>
        <dbReference type="ARBA" id="ARBA00022806"/>
    </source>
</evidence>
<evidence type="ECO:0000256" key="3">
    <source>
        <dbReference type="ARBA" id="ARBA00022741"/>
    </source>
</evidence>
<dbReference type="SUPFAM" id="SSF54928">
    <property type="entry name" value="RNA-binding domain, RBD"/>
    <property type="match status" value="2"/>
</dbReference>
<proteinExistence type="inferred from homology"/>
<dbReference type="PROSITE" id="PS00039">
    <property type="entry name" value="DEAD_ATP_HELICASE"/>
    <property type="match status" value="1"/>
</dbReference>
<organism evidence="16 17">
    <name type="scientific">Hydra vulgaris</name>
    <name type="common">Hydra</name>
    <name type="synonym">Hydra attenuata</name>
    <dbReference type="NCBI Taxonomy" id="6087"/>
    <lineage>
        <taxon>Eukaryota</taxon>
        <taxon>Metazoa</taxon>
        <taxon>Cnidaria</taxon>
        <taxon>Hydrozoa</taxon>
        <taxon>Hydroidolina</taxon>
        <taxon>Anthoathecata</taxon>
        <taxon>Aplanulata</taxon>
        <taxon>Hydridae</taxon>
        <taxon>Hydra</taxon>
    </lineage>
</organism>
<dbReference type="SMART" id="SM00490">
    <property type="entry name" value="HELICc"/>
    <property type="match status" value="1"/>
</dbReference>
<dbReference type="SMART" id="SM00343">
    <property type="entry name" value="ZnF_C2HC"/>
    <property type="match status" value="1"/>
</dbReference>
<feature type="domain" description="RRM" evidence="11">
    <location>
        <begin position="38"/>
        <end position="115"/>
    </location>
</feature>
<keyword evidence="7" id="KW-0862">Zinc</keyword>
<reference evidence="17" key="1">
    <citation type="submission" date="2025-08" db="UniProtKB">
        <authorList>
            <consortium name="RefSeq"/>
        </authorList>
    </citation>
    <scope>IDENTIFICATION</scope>
</reference>
<keyword evidence="6" id="KW-0067">ATP-binding</keyword>
<feature type="domain" description="Helicase ATP-binding" evidence="13">
    <location>
        <begin position="481"/>
        <end position="666"/>
    </location>
</feature>
<dbReference type="SMART" id="SM00360">
    <property type="entry name" value="RRM"/>
    <property type="match status" value="3"/>
</dbReference>
<evidence type="ECO:0000259" key="12">
    <source>
        <dbReference type="PROSITE" id="PS50158"/>
    </source>
</evidence>
<dbReference type="Gene3D" id="3.40.50.300">
    <property type="entry name" value="P-loop containing nucleotide triphosphate hydrolases"/>
    <property type="match status" value="2"/>
</dbReference>
<dbReference type="InterPro" id="IPR035979">
    <property type="entry name" value="RBD_domain_sf"/>
</dbReference>
<dbReference type="PANTHER" id="PTHR47958">
    <property type="entry name" value="ATP-DEPENDENT RNA HELICASE DBP3"/>
    <property type="match status" value="1"/>
</dbReference>
<dbReference type="PROSITE" id="PS51195">
    <property type="entry name" value="Q_MOTIF"/>
    <property type="match status" value="1"/>
</dbReference>
<dbReference type="InterPro" id="IPR001650">
    <property type="entry name" value="Helicase_C-like"/>
</dbReference>
<dbReference type="InterPro" id="IPR000504">
    <property type="entry name" value="RRM_dom"/>
</dbReference>
<dbReference type="PROSITE" id="PS50102">
    <property type="entry name" value="RRM"/>
    <property type="match status" value="3"/>
</dbReference>
<dbReference type="InterPro" id="IPR014001">
    <property type="entry name" value="Helicase_ATP-bd"/>
</dbReference>
<name>A0ABM4C6Y3_HYDVU</name>
<keyword evidence="3" id="KW-0547">Nucleotide-binding</keyword>
<dbReference type="SMART" id="SM00487">
    <property type="entry name" value="DEXDc"/>
    <property type="match status" value="1"/>
</dbReference>
<feature type="region of interest" description="Disordered" evidence="10">
    <location>
        <begin position="211"/>
        <end position="240"/>
    </location>
</feature>
<evidence type="ECO:0000256" key="7">
    <source>
        <dbReference type="PROSITE-ProRule" id="PRU00047"/>
    </source>
</evidence>
<evidence type="ECO:0000256" key="4">
    <source>
        <dbReference type="ARBA" id="ARBA00022801"/>
    </source>
</evidence>
<feature type="domain" description="Helicase C-terminal" evidence="14">
    <location>
        <begin position="677"/>
        <end position="838"/>
    </location>
</feature>
<evidence type="ECO:0000259" key="14">
    <source>
        <dbReference type="PROSITE" id="PS51194"/>
    </source>
</evidence>
<keyword evidence="16" id="KW-1185">Reference proteome</keyword>
<dbReference type="Pfam" id="PF00271">
    <property type="entry name" value="Helicase_C"/>
    <property type="match status" value="1"/>
</dbReference>
<dbReference type="Pfam" id="PF00270">
    <property type="entry name" value="DEAD"/>
    <property type="match status" value="1"/>
</dbReference>
<evidence type="ECO:0000259" key="11">
    <source>
        <dbReference type="PROSITE" id="PS50102"/>
    </source>
</evidence>
<dbReference type="InterPro" id="IPR012677">
    <property type="entry name" value="Nucleotide-bd_a/b_plait_sf"/>
</dbReference>
<dbReference type="RefSeq" id="XP_065657360.1">
    <property type="nucleotide sequence ID" value="XM_065801288.1"/>
</dbReference>
<dbReference type="Proteomes" id="UP001652625">
    <property type="component" value="Chromosome 07"/>
</dbReference>
<evidence type="ECO:0000256" key="2">
    <source>
        <dbReference type="ARBA" id="ARBA00012552"/>
    </source>
</evidence>
<dbReference type="SUPFAM" id="SSF52540">
    <property type="entry name" value="P-loop containing nucleoside triphosphate hydrolases"/>
    <property type="match status" value="2"/>
</dbReference>
<protein>
    <recommendedName>
        <fullName evidence="2">RNA helicase</fullName>
        <ecNumber evidence="2">3.6.4.13</ecNumber>
    </recommendedName>
</protein>
<dbReference type="Gene3D" id="3.30.70.330">
    <property type="match status" value="3"/>
</dbReference>
<dbReference type="PROSITE" id="PS51192">
    <property type="entry name" value="HELICASE_ATP_BIND_1"/>
    <property type="match status" value="1"/>
</dbReference>
<dbReference type="InterPro" id="IPR014014">
    <property type="entry name" value="RNA_helicase_DEAD_Q_motif"/>
</dbReference>
<keyword evidence="4" id="KW-0378">Hydrolase</keyword>
<keyword evidence="8" id="KW-0694">RNA-binding</keyword>
<dbReference type="CDD" id="cd18052">
    <property type="entry name" value="DEADc_DDX4"/>
    <property type="match status" value="1"/>
</dbReference>